<feature type="compositionally biased region" description="Polar residues" evidence="8">
    <location>
        <begin position="1175"/>
        <end position="1188"/>
    </location>
</feature>
<dbReference type="Proteomes" id="UP000051952">
    <property type="component" value="Unassembled WGS sequence"/>
</dbReference>
<dbReference type="SUPFAM" id="SSF56112">
    <property type="entry name" value="Protein kinase-like (PK-like)"/>
    <property type="match status" value="1"/>
</dbReference>
<dbReference type="GO" id="GO:0004674">
    <property type="term" value="F:protein serine/threonine kinase activity"/>
    <property type="evidence" value="ECO:0007669"/>
    <property type="project" value="UniProtKB-KW"/>
</dbReference>
<dbReference type="OMA" id="RCGSTFT"/>
<evidence type="ECO:0000256" key="8">
    <source>
        <dbReference type="SAM" id="MobiDB-lite"/>
    </source>
</evidence>
<dbReference type="GO" id="GO:0009190">
    <property type="term" value="P:cyclic nucleotide biosynthetic process"/>
    <property type="evidence" value="ECO:0007669"/>
    <property type="project" value="InterPro"/>
</dbReference>
<gene>
    <name evidence="12" type="ORF">BSAL_39245</name>
</gene>
<name>A0A0S4JPZ4_BODSA</name>
<dbReference type="PROSITE" id="PS00108">
    <property type="entry name" value="PROTEIN_KINASE_ST"/>
    <property type="match status" value="1"/>
</dbReference>
<dbReference type="SMART" id="SM00220">
    <property type="entry name" value="S_TKc"/>
    <property type="match status" value="1"/>
</dbReference>
<dbReference type="Pfam" id="PF00069">
    <property type="entry name" value="Pkinase"/>
    <property type="match status" value="1"/>
</dbReference>
<dbReference type="PANTHER" id="PTHR11584">
    <property type="entry name" value="SERINE/THREONINE PROTEIN KINASE"/>
    <property type="match status" value="1"/>
</dbReference>
<evidence type="ECO:0000256" key="7">
    <source>
        <dbReference type="PROSITE-ProRule" id="PRU10141"/>
    </source>
</evidence>
<dbReference type="PROSITE" id="PS00107">
    <property type="entry name" value="PROTEIN_KINASE_ATP"/>
    <property type="match status" value="1"/>
</dbReference>
<feature type="domain" description="Guanylate cyclase" evidence="11">
    <location>
        <begin position="681"/>
        <end position="815"/>
    </location>
</feature>
<dbReference type="EMBL" id="CYKH01002082">
    <property type="protein sequence ID" value="CUG92764.1"/>
    <property type="molecule type" value="Genomic_DNA"/>
</dbReference>
<keyword evidence="9" id="KW-1133">Transmembrane helix</keyword>
<dbReference type="InterPro" id="IPR011009">
    <property type="entry name" value="Kinase-like_dom_sf"/>
</dbReference>
<keyword evidence="2" id="KW-0723">Serine/threonine-protein kinase</keyword>
<feature type="compositionally biased region" description="Low complexity" evidence="8">
    <location>
        <begin position="1100"/>
        <end position="1126"/>
    </location>
</feature>
<feature type="compositionally biased region" description="Low complexity" evidence="8">
    <location>
        <begin position="1194"/>
        <end position="1203"/>
    </location>
</feature>
<keyword evidence="5 12" id="KW-0418">Kinase</keyword>
<dbReference type="InterPro" id="IPR029787">
    <property type="entry name" value="Nucleotide_cyclase"/>
</dbReference>
<feature type="region of interest" description="Disordered" evidence="8">
    <location>
        <begin position="963"/>
        <end position="991"/>
    </location>
</feature>
<evidence type="ECO:0000256" key="4">
    <source>
        <dbReference type="ARBA" id="ARBA00022741"/>
    </source>
</evidence>
<dbReference type="VEuPathDB" id="TriTrypDB:BSAL_39245"/>
<reference evidence="13" key="1">
    <citation type="submission" date="2015-09" db="EMBL/GenBank/DDBJ databases">
        <authorList>
            <consortium name="Pathogen Informatics"/>
        </authorList>
    </citation>
    <scope>NUCLEOTIDE SEQUENCE [LARGE SCALE GENOMIC DNA]</scope>
    <source>
        <strain evidence="13">Lake Konstanz</strain>
    </source>
</reference>
<keyword evidence="6 7" id="KW-0067">ATP-binding</keyword>
<evidence type="ECO:0000256" key="3">
    <source>
        <dbReference type="ARBA" id="ARBA00022679"/>
    </source>
</evidence>
<evidence type="ECO:0000256" key="2">
    <source>
        <dbReference type="ARBA" id="ARBA00022527"/>
    </source>
</evidence>
<evidence type="ECO:0000256" key="5">
    <source>
        <dbReference type="ARBA" id="ARBA00022777"/>
    </source>
</evidence>
<feature type="region of interest" description="Disordered" evidence="8">
    <location>
        <begin position="1142"/>
        <end position="1206"/>
    </location>
</feature>
<protein>
    <submittedName>
        <fullName evidence="12">Protein kinase, putative</fullName>
    </submittedName>
</protein>
<dbReference type="InterPro" id="IPR017441">
    <property type="entry name" value="Protein_kinase_ATP_BS"/>
</dbReference>
<evidence type="ECO:0000259" key="11">
    <source>
        <dbReference type="PROSITE" id="PS50125"/>
    </source>
</evidence>
<feature type="region of interest" description="Disordered" evidence="8">
    <location>
        <begin position="1044"/>
        <end position="1073"/>
    </location>
</feature>
<keyword evidence="9" id="KW-0812">Transmembrane</keyword>
<evidence type="ECO:0000256" key="9">
    <source>
        <dbReference type="SAM" id="Phobius"/>
    </source>
</evidence>
<dbReference type="CDD" id="cd07302">
    <property type="entry name" value="CHD"/>
    <property type="match status" value="1"/>
</dbReference>
<evidence type="ECO:0000256" key="1">
    <source>
        <dbReference type="ARBA" id="ARBA00004167"/>
    </source>
</evidence>
<dbReference type="PROSITE" id="PS50125">
    <property type="entry name" value="GUANYLATE_CYCLASE_2"/>
    <property type="match status" value="1"/>
</dbReference>
<sequence length="1479" mass="159823">MFRRVASAIASRASSGTAQPVPTYGIPLASLMSTDGERHSSQQPTDVIDPSQRAKDDADFLISIARLKGCFRVRYVFMLLTLLAALQLMFFWGFMVNSFEDYLQRASSDVCTSSASMVGSQLGLFQAEVQSRMRIAANLVAAVVADRNQAASSSSINATTNFPNETFYQTDMCDSFYRGFLALAVYYLNGTRMFYTPCVSYLDSPTLSTEQLPLVTERAPMFRFTSLRYTIMFAAESNITDPNATDTGGATYIIMLLLTKEVFGWVALGAISPKYSTQALLRATSVMISSDDAPLINTLNSFDTPTYSTVQPTPTAARLLSYYNTYCAHGTQHTWYTGTVARSKGLPVSLPATFTPEDGSVAVLCGLLCIQDNLGNCISQEVRIVVETPISDTTNTISAFKLVGSCIGGIAIFLFFCLTLSITVPVNVLNHRIIAVLSGEPWRKTRTERLLILVSRRFWIRDVVALLQQFHIMALFFTANRKYVPDFVLHHQMDVLRGDREIEKLLSSLTLEDWAGAAANATVGTTSSGGADAVVLGRAGSVGGAAATAAAATNATTTGGSVAAGDQELEMLRHALVAERNHQHHIRAGQHHNSGPQLDDSLPLRGEDVSVSNRDGGATPVASIGLSQSRRPTLEGGGIHQHTASDLLRFEDRADDVRPADGGGVTPQETSENNRNRLGGLMGLTYIESATLMSVMVGSLEDAFDGAFDLTARQHRKIFAAIHTIIRRHHGNMYQQTGERVSVAWNAFEARADHALRAVRCANELSNLFKGFRKEGLRLGIVVHQGPVVCGIIGDNREVASVLFGQASIVLSRLVTLASQLTFFSVLVTEPVKKVVSIFFDCVIVDVIRDMTSGKTISVFDVRHALDLGKQVKRNEVFVVEYTTAFAQFRSHQFHEAIARLTTQLPEASIHDPLVSRLIRLCTYYAAHDRQLPRPYTRSIPQWPLFEADAEEGIAAGLIADSGQGQSDEHFTHREENAVSRRSRRTTPPPREGVEIATLQQRHQNTFRDAVVAHAQAKRQLMDDANKPSSFATELRTSLANQKLQRQVNQHSGRLDAVEHSAHHQSSEIPRSLPVEESFLASAVSLRMVDASAVTGDNAGTTSGGSPPSGEARRSSSSAATGRGGTATAAFENTLIESVGWSLAPGPPPLAPRAAPAAGEDHTKSTLKKHVVPSAASSNSRSTDVSSANRDKGAAAPSKAPSPGQLPVRIVSSQGTVFIRSSRVLGTGSFGCVYMGMEEHSGRLVALKFLPQPTAEGEMRLLQNEVATMETVTHVHLVEFYGYSFADNMIVLVMECLVAGSLSGMLSTFTVVPGLTAVNFMRDVLLGLQRLHSMGIVHRDVKPQNVLIAANGHCKISDFGASASIHELVRRHDGGAEVQGTPIYLSPEAARGHAEPKSDVWSVGIMFLQLITGSIPYNHHSISGGVGAVVFGIGSGTLRPVIPPDLHPLGLSFVQGCLATNVIDRLSAEQLLDLPLFSV</sequence>
<evidence type="ECO:0000259" key="10">
    <source>
        <dbReference type="PROSITE" id="PS50011"/>
    </source>
</evidence>
<keyword evidence="13" id="KW-1185">Reference proteome</keyword>
<feature type="region of interest" description="Disordered" evidence="8">
    <location>
        <begin position="658"/>
        <end position="677"/>
    </location>
</feature>
<feature type="region of interest" description="Disordered" evidence="8">
    <location>
        <begin position="1095"/>
        <end position="1126"/>
    </location>
</feature>
<feature type="transmembrane region" description="Helical" evidence="9">
    <location>
        <begin position="402"/>
        <end position="424"/>
    </location>
</feature>
<feature type="binding site" evidence="7">
    <location>
        <position position="1248"/>
    </location>
    <ligand>
        <name>ATP</name>
        <dbReference type="ChEBI" id="CHEBI:30616"/>
    </ligand>
</feature>
<organism evidence="12 13">
    <name type="scientific">Bodo saltans</name>
    <name type="common">Flagellated protozoan</name>
    <dbReference type="NCBI Taxonomy" id="75058"/>
    <lineage>
        <taxon>Eukaryota</taxon>
        <taxon>Discoba</taxon>
        <taxon>Euglenozoa</taxon>
        <taxon>Kinetoplastea</taxon>
        <taxon>Metakinetoplastina</taxon>
        <taxon>Eubodonida</taxon>
        <taxon>Bodonidae</taxon>
        <taxon>Bodo</taxon>
    </lineage>
</organism>
<feature type="compositionally biased region" description="Basic and acidic residues" evidence="8">
    <location>
        <begin position="1053"/>
        <end position="1066"/>
    </location>
</feature>
<keyword evidence="9" id="KW-0472">Membrane</keyword>
<dbReference type="Gene3D" id="1.10.510.10">
    <property type="entry name" value="Transferase(Phosphotransferase) domain 1"/>
    <property type="match status" value="1"/>
</dbReference>
<dbReference type="InterPro" id="IPR008271">
    <property type="entry name" value="Ser/Thr_kinase_AS"/>
</dbReference>
<accession>A0A0S4JPZ4</accession>
<evidence type="ECO:0000313" key="12">
    <source>
        <dbReference type="EMBL" id="CUG92764.1"/>
    </source>
</evidence>
<feature type="region of interest" description="Disordered" evidence="8">
    <location>
        <begin position="586"/>
        <end position="607"/>
    </location>
</feature>
<dbReference type="InterPro" id="IPR001054">
    <property type="entry name" value="A/G_cyclase"/>
</dbReference>
<keyword evidence="3" id="KW-0808">Transferase</keyword>
<dbReference type="PANTHER" id="PTHR11584:SF369">
    <property type="entry name" value="MITOGEN-ACTIVATED PROTEIN KINASE KINASE KINASE 19-RELATED"/>
    <property type="match status" value="1"/>
</dbReference>
<dbReference type="GO" id="GO:0035556">
    <property type="term" value="P:intracellular signal transduction"/>
    <property type="evidence" value="ECO:0007669"/>
    <property type="project" value="InterPro"/>
</dbReference>
<dbReference type="Gene3D" id="3.30.70.1230">
    <property type="entry name" value="Nucleotide cyclase"/>
    <property type="match status" value="1"/>
</dbReference>
<dbReference type="InterPro" id="IPR000719">
    <property type="entry name" value="Prot_kinase_dom"/>
</dbReference>
<evidence type="ECO:0000313" key="13">
    <source>
        <dbReference type="Proteomes" id="UP000051952"/>
    </source>
</evidence>
<feature type="domain" description="Protein kinase" evidence="10">
    <location>
        <begin position="1219"/>
        <end position="1477"/>
    </location>
</feature>
<dbReference type="GO" id="GO:0016020">
    <property type="term" value="C:membrane"/>
    <property type="evidence" value="ECO:0007669"/>
    <property type="project" value="UniProtKB-SubCell"/>
</dbReference>
<dbReference type="SUPFAM" id="SSF55073">
    <property type="entry name" value="Nucleotide cyclase"/>
    <property type="match status" value="1"/>
</dbReference>
<dbReference type="OrthoDB" id="272748at2759"/>
<feature type="transmembrane region" description="Helical" evidence="9">
    <location>
        <begin position="75"/>
        <end position="95"/>
    </location>
</feature>
<evidence type="ECO:0000256" key="6">
    <source>
        <dbReference type="ARBA" id="ARBA00022840"/>
    </source>
</evidence>
<keyword evidence="4 7" id="KW-0547">Nucleotide-binding</keyword>
<dbReference type="PROSITE" id="PS50011">
    <property type="entry name" value="PROTEIN_KINASE_DOM"/>
    <property type="match status" value="1"/>
</dbReference>
<comment type="subcellular location">
    <subcellularLocation>
        <location evidence="1">Membrane</location>
        <topology evidence="1">Single-pass membrane protein</topology>
    </subcellularLocation>
</comment>
<proteinExistence type="predicted"/>
<dbReference type="GO" id="GO:0005524">
    <property type="term" value="F:ATP binding"/>
    <property type="evidence" value="ECO:0007669"/>
    <property type="project" value="UniProtKB-UniRule"/>
</dbReference>
<feature type="compositionally biased region" description="Basic and acidic residues" evidence="8">
    <location>
        <begin position="967"/>
        <end position="979"/>
    </location>
</feature>